<feature type="domain" description="YEATS" evidence="4">
    <location>
        <begin position="368"/>
        <end position="511"/>
    </location>
</feature>
<accession>A0A4Y7Q724</accession>
<sequence length="837" mass="92913">MKNHIDDSESLSVEDEDIGGVIRHLVRDELDIELALRRRLLDTIKARTTWGELLIATLENNVSGGQPASSNRLIVAPSAEDHFGHDDQFMNTAVDTYETTSTMSNFFSQSYNTPFGSSKECSRSSTVEIHTPRPSTPTTSARRHNTRQLTQPVQKLLYIRDDSTSPAIVYKIICPECGRFDFPNIQGLLNHARIKHKTEYGSHDECIQQCATIVPEDDQPWVVEQGIEVTSMSVSLRRLFGMAVGAYERILIPEGKESSNHPTSLEEEDAATHLSRTLGHHKDTPALAPFLKKKPKIRRVNVRDGDQLVNITDSVPDHAPQGVSGWPMAYQPRNSFASAADNTNDPPPGGDTTQALPSERVQATSEHGGSRFHISTRLVISDWSMQIPEEDRKKYPGDVTHKWMLSVRAPAYSLHESRVLSKMTVDPATGVTLASFPEPIVVTEPPFFVMGTTDRPFLASLNFEWAGQQNKPKKVDHWIELDGGKPARPTLGDEQFLDVDLYRNTELLPHRNDNREADWHAVIRRKQTSTRPNPDNELVSVPAHVTVLKTLLPRFPMTMKDVKSRLPPRLPYMLALSVAHLQSMTAGRRKAIEWGCAHALREAYDEFSRRSDPSRNDELQQLTTADVFRWLANEGHFSRPEKRRPDVKTAVSVVAKTDDVASLSTSHDRRHCAICGLLGPGIPDHMCRMTALMKLPAVDVQSLLQRGTAVTPPDDRSTSPDFDLLVSLVEPSIILMSQAVVASLNLSCGPGPGTTGFNTSRTSFTPYAVLAKALEIFVRHVIKQALQVTIPGYDRSQMTQSIILTPSHIVRGLSASGFIGREALVVCLSRLGYTSSG</sequence>
<dbReference type="PROSITE" id="PS51037">
    <property type="entry name" value="YEATS"/>
    <property type="match status" value="1"/>
</dbReference>
<dbReference type="Pfam" id="PF22951">
    <property type="entry name" value="3HBD"/>
    <property type="match status" value="1"/>
</dbReference>
<feature type="region of interest" description="Disordered" evidence="3">
    <location>
        <begin position="336"/>
        <end position="355"/>
    </location>
</feature>
<dbReference type="Proteomes" id="UP000294933">
    <property type="component" value="Unassembled WGS sequence"/>
</dbReference>
<organism evidence="5 6">
    <name type="scientific">Rickenella mellea</name>
    <dbReference type="NCBI Taxonomy" id="50990"/>
    <lineage>
        <taxon>Eukaryota</taxon>
        <taxon>Fungi</taxon>
        <taxon>Dikarya</taxon>
        <taxon>Basidiomycota</taxon>
        <taxon>Agaricomycotina</taxon>
        <taxon>Agaricomycetes</taxon>
        <taxon>Hymenochaetales</taxon>
        <taxon>Rickenellaceae</taxon>
        <taxon>Rickenella</taxon>
    </lineage>
</organism>
<evidence type="ECO:0000256" key="2">
    <source>
        <dbReference type="PROSITE-ProRule" id="PRU00376"/>
    </source>
</evidence>
<dbReference type="STRING" id="50990.A0A4Y7Q724"/>
<reference evidence="5 6" key="1">
    <citation type="submission" date="2018-06" db="EMBL/GenBank/DDBJ databases">
        <title>A transcriptomic atlas of mushroom development highlights an independent origin of complex multicellularity.</title>
        <authorList>
            <consortium name="DOE Joint Genome Institute"/>
            <person name="Krizsan K."/>
            <person name="Almasi E."/>
            <person name="Merenyi Z."/>
            <person name="Sahu N."/>
            <person name="Viragh M."/>
            <person name="Koszo T."/>
            <person name="Mondo S."/>
            <person name="Kiss B."/>
            <person name="Balint B."/>
            <person name="Kues U."/>
            <person name="Barry K."/>
            <person name="Hegedus J.C."/>
            <person name="Henrissat B."/>
            <person name="Johnson J."/>
            <person name="Lipzen A."/>
            <person name="Ohm R."/>
            <person name="Nagy I."/>
            <person name="Pangilinan J."/>
            <person name="Yan J."/>
            <person name="Xiong Y."/>
            <person name="Grigoriev I.V."/>
            <person name="Hibbett D.S."/>
            <person name="Nagy L.G."/>
        </authorList>
    </citation>
    <scope>NUCLEOTIDE SEQUENCE [LARGE SCALE GENOMIC DNA]</scope>
    <source>
        <strain evidence="5 6">SZMC22713</strain>
    </source>
</reference>
<dbReference type="InterPro" id="IPR038704">
    <property type="entry name" value="YEAST_sf"/>
</dbReference>
<evidence type="ECO:0000256" key="3">
    <source>
        <dbReference type="SAM" id="MobiDB-lite"/>
    </source>
</evidence>
<feature type="region of interest" description="Disordered" evidence="3">
    <location>
        <begin position="311"/>
        <end position="330"/>
    </location>
</feature>
<proteinExistence type="predicted"/>
<dbReference type="EMBL" id="ML170171">
    <property type="protein sequence ID" value="TDL23126.1"/>
    <property type="molecule type" value="Genomic_DNA"/>
</dbReference>
<comment type="subcellular location">
    <subcellularLocation>
        <location evidence="2">Nucleus</location>
    </subcellularLocation>
</comment>
<evidence type="ECO:0000259" key="4">
    <source>
        <dbReference type="PROSITE" id="PS51037"/>
    </source>
</evidence>
<dbReference type="Gene3D" id="2.60.40.1970">
    <property type="entry name" value="YEATS domain"/>
    <property type="match status" value="1"/>
</dbReference>
<protein>
    <recommendedName>
        <fullName evidence="4">YEATS domain-containing protein</fullName>
    </recommendedName>
</protein>
<gene>
    <name evidence="5" type="ORF">BD410DRAFT_169101</name>
</gene>
<evidence type="ECO:0000313" key="5">
    <source>
        <dbReference type="EMBL" id="TDL23126.1"/>
    </source>
</evidence>
<dbReference type="InterPro" id="IPR058706">
    <property type="entry name" value="zf-C2H2_AHC1-like"/>
</dbReference>
<dbReference type="InterPro" id="IPR055127">
    <property type="entry name" value="YEATS2_3HBD"/>
</dbReference>
<dbReference type="GO" id="GO:0005634">
    <property type="term" value="C:nucleus"/>
    <property type="evidence" value="ECO:0007669"/>
    <property type="project" value="UniProtKB-SubCell"/>
</dbReference>
<dbReference type="AlphaFoldDB" id="A0A4Y7Q724"/>
<dbReference type="InterPro" id="IPR055129">
    <property type="entry name" value="YEATS_dom"/>
</dbReference>
<feature type="region of interest" description="Disordered" evidence="3">
    <location>
        <begin position="122"/>
        <end position="147"/>
    </location>
</feature>
<dbReference type="VEuPathDB" id="FungiDB:BD410DRAFT_169101"/>
<evidence type="ECO:0000313" key="6">
    <source>
        <dbReference type="Proteomes" id="UP000294933"/>
    </source>
</evidence>
<dbReference type="Pfam" id="PF25909">
    <property type="entry name" value="zf-C2H2_AHC1"/>
    <property type="match status" value="1"/>
</dbReference>
<keyword evidence="6" id="KW-1185">Reference proteome</keyword>
<evidence type="ECO:0000256" key="1">
    <source>
        <dbReference type="ARBA" id="ARBA00023242"/>
    </source>
</evidence>
<dbReference type="OrthoDB" id="1741717at2759"/>
<name>A0A4Y7Q724_9AGAM</name>
<keyword evidence="1 2" id="KW-0539">Nucleus</keyword>